<protein>
    <submittedName>
        <fullName evidence="1">Uncharacterized protein</fullName>
    </submittedName>
</protein>
<evidence type="ECO:0000313" key="1">
    <source>
        <dbReference type="EMBL" id="OAD65297.1"/>
    </source>
</evidence>
<name>A0A167J6M1_PHYB8</name>
<dbReference type="OrthoDB" id="2263388at2759"/>
<dbReference type="AlphaFoldDB" id="A0A167J6M1"/>
<dbReference type="RefSeq" id="XP_018283337.1">
    <property type="nucleotide sequence ID" value="XM_018437691.1"/>
</dbReference>
<keyword evidence="2" id="KW-1185">Reference proteome</keyword>
<sequence length="241" mass="26969">MQHDENSTIDDNEFVSDSDYAMNAIEIDETISYKCGCSFEDSESEAHVYDSSRIGSNIFRKAELMSIHLSQLMLQHRISRAAYRDIVQFNLGLRSATVKLLMLCLSPSQVSRAMSMMSVLVVANCMGLMTIKNLVLTAANRDTKLIQSKLMSVGNMFSQMLADPATRELLHYRANPESVAGQLTNVFDGDSYKQLMQQNLFSNPDGIAIELYTNGFVNQKKGKSLYTIVHAVVFNLDPSIR</sequence>
<evidence type="ECO:0000313" key="2">
    <source>
        <dbReference type="Proteomes" id="UP000077315"/>
    </source>
</evidence>
<organism evidence="1 2">
    <name type="scientific">Phycomyces blakesleeanus (strain ATCC 8743b / DSM 1359 / FGSC 10004 / NBRC 33097 / NRRL 1555)</name>
    <dbReference type="NCBI Taxonomy" id="763407"/>
    <lineage>
        <taxon>Eukaryota</taxon>
        <taxon>Fungi</taxon>
        <taxon>Fungi incertae sedis</taxon>
        <taxon>Mucoromycota</taxon>
        <taxon>Mucoromycotina</taxon>
        <taxon>Mucoromycetes</taxon>
        <taxon>Mucorales</taxon>
        <taxon>Phycomycetaceae</taxon>
        <taxon>Phycomyces</taxon>
    </lineage>
</organism>
<gene>
    <name evidence="1" type="ORF">PHYBLDRAFT_176215</name>
</gene>
<proteinExistence type="predicted"/>
<dbReference type="EMBL" id="KV441029">
    <property type="protein sequence ID" value="OAD65297.1"/>
    <property type="molecule type" value="Genomic_DNA"/>
</dbReference>
<accession>A0A167J6M1</accession>
<dbReference type="VEuPathDB" id="FungiDB:PHYBLDRAFT_176215"/>
<reference evidence="2" key="1">
    <citation type="submission" date="2015-06" db="EMBL/GenBank/DDBJ databases">
        <title>Expansion of signal transduction pathways in fungi by whole-genome duplication.</title>
        <authorList>
            <consortium name="DOE Joint Genome Institute"/>
            <person name="Corrochano L.M."/>
            <person name="Kuo A."/>
            <person name="Marcet-Houben M."/>
            <person name="Polaino S."/>
            <person name="Salamov A."/>
            <person name="Villalobos J.M."/>
            <person name="Alvarez M.I."/>
            <person name="Avalos J."/>
            <person name="Benito E.P."/>
            <person name="Benoit I."/>
            <person name="Burger G."/>
            <person name="Camino L.P."/>
            <person name="Canovas D."/>
            <person name="Cerda-Olmedo E."/>
            <person name="Cheng J.-F."/>
            <person name="Dominguez A."/>
            <person name="Elias M."/>
            <person name="Eslava A.P."/>
            <person name="Glaser F."/>
            <person name="Grimwood J."/>
            <person name="Gutierrez G."/>
            <person name="Heitman J."/>
            <person name="Henrissat B."/>
            <person name="Iturriaga E.A."/>
            <person name="Lang B.F."/>
            <person name="Lavin J.L."/>
            <person name="Lee S."/>
            <person name="Li W."/>
            <person name="Lindquist E."/>
            <person name="Lopez-Garcia S."/>
            <person name="Luque E.M."/>
            <person name="Marcos A.T."/>
            <person name="Martin J."/>
            <person name="McCluskey K."/>
            <person name="Medina H.R."/>
            <person name="Miralles-Duran A."/>
            <person name="Miyazaki A."/>
            <person name="Munoz-Torres E."/>
            <person name="Oguiza J.A."/>
            <person name="Ohm R."/>
            <person name="Olmedo M."/>
            <person name="Orejas M."/>
            <person name="Ortiz-Castellanos L."/>
            <person name="Pisabarro A.G."/>
            <person name="Rodriguez-Romero J."/>
            <person name="Ruiz-Herrera J."/>
            <person name="Ruiz-Vazquez R."/>
            <person name="Sanz C."/>
            <person name="Schackwitz W."/>
            <person name="Schmutz J."/>
            <person name="Shahriari M."/>
            <person name="Shelest E."/>
            <person name="Silva-Franco F."/>
            <person name="Soanes D."/>
            <person name="Syed K."/>
            <person name="Tagua V.G."/>
            <person name="Talbot N.J."/>
            <person name="Thon M."/>
            <person name="De vries R.P."/>
            <person name="Wiebenga A."/>
            <person name="Yadav J.S."/>
            <person name="Braun E.L."/>
            <person name="Baker S."/>
            <person name="Garre V."/>
            <person name="Horwitz B."/>
            <person name="Torres-Martinez S."/>
            <person name="Idnurm A."/>
            <person name="Herrera-Estrella A."/>
            <person name="Gabaldon T."/>
            <person name="Grigoriev I.V."/>
        </authorList>
    </citation>
    <scope>NUCLEOTIDE SEQUENCE [LARGE SCALE GENOMIC DNA]</scope>
    <source>
        <strain evidence="2">NRRL 1555(-)</strain>
    </source>
</reference>
<dbReference type="InParanoid" id="A0A167J6M1"/>
<dbReference type="Proteomes" id="UP000077315">
    <property type="component" value="Unassembled WGS sequence"/>
</dbReference>
<dbReference type="GeneID" id="28998597"/>